<sequence length="68" mass="8354">MRRNTAAHDLLLCSEKNQNGGPYKPRSPQLKIKFVFQQHVGHQKRERKERREKTKRRRRRNEKKNVLF</sequence>
<feature type="region of interest" description="Disordered" evidence="1">
    <location>
        <begin position="1"/>
        <end position="68"/>
    </location>
</feature>
<accession>A0A5J5W179</accession>
<name>A0A5J5W179_GOSBA</name>
<evidence type="ECO:0000313" key="3">
    <source>
        <dbReference type="Proteomes" id="UP000327439"/>
    </source>
</evidence>
<evidence type="ECO:0000313" key="2">
    <source>
        <dbReference type="EMBL" id="KAB2086211.1"/>
    </source>
</evidence>
<organism evidence="2 3">
    <name type="scientific">Gossypium barbadense</name>
    <name type="common">Sea Island cotton</name>
    <name type="synonym">Hibiscus barbadensis</name>
    <dbReference type="NCBI Taxonomy" id="3634"/>
    <lineage>
        <taxon>Eukaryota</taxon>
        <taxon>Viridiplantae</taxon>
        <taxon>Streptophyta</taxon>
        <taxon>Embryophyta</taxon>
        <taxon>Tracheophyta</taxon>
        <taxon>Spermatophyta</taxon>
        <taxon>Magnoliopsida</taxon>
        <taxon>eudicotyledons</taxon>
        <taxon>Gunneridae</taxon>
        <taxon>Pentapetalae</taxon>
        <taxon>rosids</taxon>
        <taxon>malvids</taxon>
        <taxon>Malvales</taxon>
        <taxon>Malvaceae</taxon>
        <taxon>Malvoideae</taxon>
        <taxon>Gossypium</taxon>
    </lineage>
</organism>
<dbReference type="Proteomes" id="UP000327439">
    <property type="component" value="Chromosome A04"/>
</dbReference>
<gene>
    <name evidence="2" type="ORF">ES319_A04G013500v1</name>
</gene>
<dbReference type="EMBL" id="CM018205">
    <property type="protein sequence ID" value="KAB2086211.1"/>
    <property type="molecule type" value="Genomic_DNA"/>
</dbReference>
<protein>
    <submittedName>
        <fullName evidence="2">Uncharacterized protein</fullName>
    </submittedName>
</protein>
<proteinExistence type="predicted"/>
<reference evidence="3" key="1">
    <citation type="journal article" date="2020" name="Nat. Genet.">
        <title>Genomic diversifications of five Gossypium allopolyploid species and their impact on cotton improvement.</title>
        <authorList>
            <person name="Chen Z.J."/>
            <person name="Sreedasyam A."/>
            <person name="Ando A."/>
            <person name="Song Q."/>
            <person name="De Santiago L.M."/>
            <person name="Hulse-Kemp A.M."/>
            <person name="Ding M."/>
            <person name="Ye W."/>
            <person name="Kirkbride R.C."/>
            <person name="Jenkins J."/>
            <person name="Plott C."/>
            <person name="Lovell J."/>
            <person name="Lin Y.M."/>
            <person name="Vaughn R."/>
            <person name="Liu B."/>
            <person name="Simpson S."/>
            <person name="Scheffler B.E."/>
            <person name="Wen L."/>
            <person name="Saski C.A."/>
            <person name="Grover C.E."/>
            <person name="Hu G."/>
            <person name="Conover J.L."/>
            <person name="Carlson J.W."/>
            <person name="Shu S."/>
            <person name="Boston L.B."/>
            <person name="Williams M."/>
            <person name="Peterson D.G."/>
            <person name="McGee K."/>
            <person name="Jones D.C."/>
            <person name="Wendel J.F."/>
            <person name="Stelly D.M."/>
            <person name="Grimwood J."/>
            <person name="Schmutz J."/>
        </authorList>
    </citation>
    <scope>NUCLEOTIDE SEQUENCE [LARGE SCALE GENOMIC DNA]</scope>
    <source>
        <strain evidence="3">cv. 3-79</strain>
    </source>
</reference>
<dbReference type="AlphaFoldDB" id="A0A5J5W179"/>
<keyword evidence="3" id="KW-1185">Reference proteome</keyword>
<evidence type="ECO:0000256" key="1">
    <source>
        <dbReference type="SAM" id="MobiDB-lite"/>
    </source>
</evidence>
<feature type="compositionally biased region" description="Basic residues" evidence="1">
    <location>
        <begin position="41"/>
        <end position="62"/>
    </location>
</feature>